<reference evidence="3" key="1">
    <citation type="submission" date="2017-03" db="EMBL/GenBank/DDBJ databases">
        <authorList>
            <person name="Rodrigo-Torres L."/>
            <person name="Arahal R.D."/>
            <person name="Lucena T."/>
        </authorList>
    </citation>
    <scope>NUCLEOTIDE SEQUENCE [LARGE SCALE GENOMIC DNA]</scope>
    <source>
        <strain evidence="3">CECT 8411</strain>
    </source>
</reference>
<dbReference type="Gene3D" id="3.40.630.30">
    <property type="match status" value="1"/>
</dbReference>
<dbReference type="InterPro" id="IPR000182">
    <property type="entry name" value="GNAT_dom"/>
</dbReference>
<evidence type="ECO:0000259" key="1">
    <source>
        <dbReference type="PROSITE" id="PS51186"/>
    </source>
</evidence>
<dbReference type="Pfam" id="PF13302">
    <property type="entry name" value="Acetyltransf_3"/>
    <property type="match status" value="1"/>
</dbReference>
<dbReference type="OrthoDB" id="6293260at2"/>
<accession>A0A1X7ACA9</accession>
<dbReference type="AlphaFoldDB" id="A0A1X7ACA9"/>
<dbReference type="RefSeq" id="WP_159453929.1">
    <property type="nucleotide sequence ID" value="NZ_FWFP01000014.1"/>
</dbReference>
<dbReference type="PANTHER" id="PTHR43792:SF1">
    <property type="entry name" value="N-ACETYLTRANSFERASE DOMAIN-CONTAINING PROTEIN"/>
    <property type="match status" value="1"/>
</dbReference>
<feature type="domain" description="N-acetyltransferase" evidence="1">
    <location>
        <begin position="12"/>
        <end position="168"/>
    </location>
</feature>
<name>A0A1X7ACA9_9RHOB</name>
<dbReference type="InterPro" id="IPR016181">
    <property type="entry name" value="Acyl_CoA_acyltransferase"/>
</dbReference>
<dbReference type="Proteomes" id="UP000193778">
    <property type="component" value="Unassembled WGS sequence"/>
</dbReference>
<dbReference type="GO" id="GO:0016747">
    <property type="term" value="F:acyltransferase activity, transferring groups other than amino-acyl groups"/>
    <property type="evidence" value="ECO:0007669"/>
    <property type="project" value="InterPro"/>
</dbReference>
<dbReference type="SUPFAM" id="SSF55729">
    <property type="entry name" value="Acyl-CoA N-acyltransferases (Nat)"/>
    <property type="match status" value="1"/>
</dbReference>
<dbReference type="PANTHER" id="PTHR43792">
    <property type="entry name" value="GNAT FAMILY, PUTATIVE (AFU_ORTHOLOGUE AFUA_3G00765)-RELATED-RELATED"/>
    <property type="match status" value="1"/>
</dbReference>
<sequence length="173" mass="19205">MTSAPIITTARLTLTAPTPDDFGAYQAFYAVSDVAVGGYRGGRSDDEVRAILQANIEHWQTKAFGMRLLRRTGETEVIGGCGLAHPDHWPRHELTWWLMPDARGQGLATEASRAIIEWAYDTLGWSSVETHMRDENLPARRLAERLGGRKIDRETFPDGVARDVFELPRAGAA</sequence>
<keyword evidence="3" id="KW-1185">Reference proteome</keyword>
<dbReference type="PROSITE" id="PS51186">
    <property type="entry name" value="GNAT"/>
    <property type="match status" value="1"/>
</dbReference>
<evidence type="ECO:0000313" key="2">
    <source>
        <dbReference type="EMBL" id="SLN74075.1"/>
    </source>
</evidence>
<keyword evidence="2" id="KW-0808">Transferase</keyword>
<organism evidence="2 3">
    <name type="scientific">Ruegeria meonggei</name>
    <dbReference type="NCBI Taxonomy" id="1446476"/>
    <lineage>
        <taxon>Bacteria</taxon>
        <taxon>Pseudomonadati</taxon>
        <taxon>Pseudomonadota</taxon>
        <taxon>Alphaproteobacteria</taxon>
        <taxon>Rhodobacterales</taxon>
        <taxon>Roseobacteraceae</taxon>
        <taxon>Ruegeria</taxon>
    </lineage>
</organism>
<evidence type="ECO:0000313" key="3">
    <source>
        <dbReference type="Proteomes" id="UP000193778"/>
    </source>
</evidence>
<proteinExistence type="predicted"/>
<gene>
    <name evidence="2" type="ORF">RUM8411_03959</name>
</gene>
<dbReference type="EMBL" id="FWFP01000014">
    <property type="protein sequence ID" value="SLN74075.1"/>
    <property type="molecule type" value="Genomic_DNA"/>
</dbReference>
<dbReference type="InterPro" id="IPR051531">
    <property type="entry name" value="N-acetyltransferase"/>
</dbReference>
<protein>
    <submittedName>
        <fullName evidence="2">Acetyltransferase (GNAT) family protein</fullName>
    </submittedName>
</protein>